<dbReference type="PATRIC" id="fig|1423813.3.peg.1178"/>
<dbReference type="PANTHER" id="PTHR43236:SF1">
    <property type="entry name" value="BLL7220 PROTEIN"/>
    <property type="match status" value="1"/>
</dbReference>
<dbReference type="InterPro" id="IPR001387">
    <property type="entry name" value="Cro/C1-type_HTH"/>
</dbReference>
<evidence type="ECO:0000256" key="1">
    <source>
        <dbReference type="ARBA" id="ARBA00007227"/>
    </source>
</evidence>
<organism evidence="3 4">
    <name type="scientific">Paucilactobacillus vaccinostercus DSM 20634</name>
    <dbReference type="NCBI Taxonomy" id="1423813"/>
    <lineage>
        <taxon>Bacteria</taxon>
        <taxon>Bacillati</taxon>
        <taxon>Bacillota</taxon>
        <taxon>Bacilli</taxon>
        <taxon>Lactobacillales</taxon>
        <taxon>Lactobacillaceae</taxon>
        <taxon>Paucilactobacillus</taxon>
    </lineage>
</organism>
<dbReference type="SMART" id="SM00530">
    <property type="entry name" value="HTH_XRE"/>
    <property type="match status" value="1"/>
</dbReference>
<accession>A0A0R2AGD2</accession>
<dbReference type="GO" id="GO:0003677">
    <property type="term" value="F:DNA binding"/>
    <property type="evidence" value="ECO:0007669"/>
    <property type="project" value="InterPro"/>
</dbReference>
<evidence type="ECO:0000259" key="2">
    <source>
        <dbReference type="PROSITE" id="PS50943"/>
    </source>
</evidence>
<dbReference type="InterPro" id="IPR010982">
    <property type="entry name" value="Lambda_DNA-bd_dom_sf"/>
</dbReference>
<dbReference type="SUPFAM" id="SSF47413">
    <property type="entry name" value="lambda repressor-like DNA-binding domains"/>
    <property type="match status" value="1"/>
</dbReference>
<dbReference type="Proteomes" id="UP000051733">
    <property type="component" value="Unassembled WGS sequence"/>
</dbReference>
<reference evidence="3 4" key="1">
    <citation type="journal article" date="2015" name="Genome Announc.">
        <title>Expanding the biotechnology potential of lactobacilli through comparative genomics of 213 strains and associated genera.</title>
        <authorList>
            <person name="Sun Z."/>
            <person name="Harris H.M."/>
            <person name="McCann A."/>
            <person name="Guo C."/>
            <person name="Argimon S."/>
            <person name="Zhang W."/>
            <person name="Yang X."/>
            <person name="Jeffery I.B."/>
            <person name="Cooney J.C."/>
            <person name="Kagawa T.F."/>
            <person name="Liu W."/>
            <person name="Song Y."/>
            <person name="Salvetti E."/>
            <person name="Wrobel A."/>
            <person name="Rasinkangas P."/>
            <person name="Parkhill J."/>
            <person name="Rea M.C."/>
            <person name="O'Sullivan O."/>
            <person name="Ritari J."/>
            <person name="Douillard F.P."/>
            <person name="Paul Ross R."/>
            <person name="Yang R."/>
            <person name="Briner A.E."/>
            <person name="Felis G.E."/>
            <person name="de Vos W.M."/>
            <person name="Barrangou R."/>
            <person name="Klaenhammer T.R."/>
            <person name="Caufield P.W."/>
            <person name="Cui Y."/>
            <person name="Zhang H."/>
            <person name="O'Toole P.W."/>
        </authorList>
    </citation>
    <scope>NUCLEOTIDE SEQUENCE [LARGE SCALE GENOMIC DNA]</scope>
    <source>
        <strain evidence="3 4">DSM 20634</strain>
    </source>
</reference>
<dbReference type="EMBL" id="AYYY01000018">
    <property type="protein sequence ID" value="KRM61884.1"/>
    <property type="molecule type" value="Genomic_DNA"/>
</dbReference>
<name>A0A0R2AGD2_9LACO</name>
<comment type="caution">
    <text evidence="3">The sequence shown here is derived from an EMBL/GenBank/DDBJ whole genome shotgun (WGS) entry which is preliminary data.</text>
</comment>
<sequence length="395" mass="46389">MFMFFGEKLTQLRELNGLSRKELADKLTISEQAVWQYETDNLVPRIEILNQIKTLFSVDTKFFFQTTFIEPVVSEEHVAYRAKDRDSRKKTKLELTYLDYVDYYINYFEKFLVTPTSSITKLQLQIKPFLHSSKFVEDIPRSIAKIASYSRQSLQLHHNKDLMYVLESSGIYILEKDLGTEIDAYSVITKHNRSFIILGSLKKTAVRRNFDLAHELGHLLMHEDIDMESLTKKEHREIEHQANLFAADFLLPEEEFTADFAELQRKSNPDSYLDLKRKYLVSIAAMGYHAYQLGLMNYQENRYFYGQLTKKKYKTFEPLDDEIVPIKPGRVKSLLQLIYKKQVLAVPDLSNIFHIIPSFLVKLFNLNPDFFDEYVAPKPDYFSATNIISIDKFRN</sequence>
<keyword evidence="4" id="KW-1185">Reference proteome</keyword>
<dbReference type="InterPro" id="IPR010359">
    <property type="entry name" value="IrrE_HExxH"/>
</dbReference>
<dbReference type="Gene3D" id="1.10.10.2910">
    <property type="match status" value="1"/>
</dbReference>
<dbReference type="STRING" id="1423813.FC26_GL001159"/>
<dbReference type="Gene3D" id="1.10.260.40">
    <property type="entry name" value="lambda repressor-like DNA-binding domains"/>
    <property type="match status" value="1"/>
</dbReference>
<proteinExistence type="inferred from homology"/>
<dbReference type="PANTHER" id="PTHR43236">
    <property type="entry name" value="ANTITOXIN HIGA1"/>
    <property type="match status" value="1"/>
</dbReference>
<comment type="similarity">
    <text evidence="1">Belongs to the short-chain fatty acyl-CoA assimilation regulator (ScfR) family.</text>
</comment>
<protein>
    <submittedName>
        <fullName evidence="3">Transcriptional regulator</fullName>
    </submittedName>
</protein>
<evidence type="ECO:0000313" key="3">
    <source>
        <dbReference type="EMBL" id="KRM61884.1"/>
    </source>
</evidence>
<dbReference type="AlphaFoldDB" id="A0A0R2AGD2"/>
<dbReference type="Pfam" id="PF01381">
    <property type="entry name" value="HTH_3"/>
    <property type="match status" value="1"/>
</dbReference>
<gene>
    <name evidence="3" type="ORF">FC26_GL001159</name>
</gene>
<feature type="domain" description="HTH cro/C1-type" evidence="2">
    <location>
        <begin position="9"/>
        <end position="63"/>
    </location>
</feature>
<dbReference type="InterPro" id="IPR052345">
    <property type="entry name" value="Rad_response_metalloprotease"/>
</dbReference>
<dbReference type="CDD" id="cd00093">
    <property type="entry name" value="HTH_XRE"/>
    <property type="match status" value="1"/>
</dbReference>
<dbReference type="PROSITE" id="PS50943">
    <property type="entry name" value="HTH_CROC1"/>
    <property type="match status" value="1"/>
</dbReference>
<dbReference type="Pfam" id="PF06114">
    <property type="entry name" value="Peptidase_M78"/>
    <property type="match status" value="1"/>
</dbReference>
<evidence type="ECO:0000313" key="4">
    <source>
        <dbReference type="Proteomes" id="UP000051733"/>
    </source>
</evidence>